<organism evidence="1 2">
    <name type="scientific">Erwinia psidii</name>
    <dbReference type="NCBI Taxonomy" id="69224"/>
    <lineage>
        <taxon>Bacteria</taxon>
        <taxon>Pseudomonadati</taxon>
        <taxon>Pseudomonadota</taxon>
        <taxon>Gammaproteobacteria</taxon>
        <taxon>Enterobacterales</taxon>
        <taxon>Erwiniaceae</taxon>
        <taxon>Erwinia</taxon>
    </lineage>
</organism>
<proteinExistence type="predicted"/>
<reference evidence="1 2" key="1">
    <citation type="submission" date="2018-10" db="EMBL/GenBank/DDBJ databases">
        <title>Draft genome sequence for the type isolate of Erwinia psidii, agent causal of bacterial blight in guava (Psidium guajava) and wilt and die-back of Eucalyptus spp.</title>
        <authorList>
            <person name="Hermenegildo P.S."/>
            <person name="Santos S.A."/>
            <person name="Guimaraes L.M.S."/>
            <person name="Vidigal P.M.P."/>
            <person name="Pereira I.C."/>
            <person name="Badel J.L."/>
            <person name="Alfenas-Zerbini P."/>
            <person name="Ferreira M.A.S.V."/>
            <person name="Alfenas A.C."/>
        </authorList>
    </citation>
    <scope>NUCLEOTIDE SEQUENCE [LARGE SCALE GENOMIC DNA]</scope>
    <source>
        <strain evidence="1 2">IBSBF 435</strain>
    </source>
</reference>
<comment type="caution">
    <text evidence="1">The sequence shown here is derived from an EMBL/GenBank/DDBJ whole genome shotgun (WGS) entry which is preliminary data.</text>
</comment>
<name>A0A3N6S2Q3_9GAMM</name>
<protein>
    <submittedName>
        <fullName evidence="1">Uncharacterized protein</fullName>
    </submittedName>
</protein>
<dbReference type="Proteomes" id="UP000279457">
    <property type="component" value="Unassembled WGS sequence"/>
</dbReference>
<dbReference type="EMBL" id="RHHM01000003">
    <property type="protein sequence ID" value="RQM39117.1"/>
    <property type="molecule type" value="Genomic_DNA"/>
</dbReference>
<evidence type="ECO:0000313" key="2">
    <source>
        <dbReference type="Proteomes" id="UP000279457"/>
    </source>
</evidence>
<gene>
    <name evidence="1" type="ORF">EB241_04995</name>
</gene>
<keyword evidence="2" id="KW-1185">Reference proteome</keyword>
<dbReference type="RefSeq" id="WP_124232098.1">
    <property type="nucleotide sequence ID" value="NZ_RHHM01000003.1"/>
</dbReference>
<evidence type="ECO:0000313" key="1">
    <source>
        <dbReference type="EMBL" id="RQM39117.1"/>
    </source>
</evidence>
<sequence>MWREMQLAISDGAAPVCSVLAAHPWVYGLGQAEESGVYLSPLNAVAWLRQRLSAAPVRQDVTAIMLTAATLSEFISRLAALAAVFPLPAVMQVWRRAKTAQSIDITKMQIPAASAGLPAACPLSVPTLRSAAAAAAVSGLANATSVTGDGVADALSAFNVQRSALINEAKTTLAQAQTAAVNVWSISARQDTGTAGGLMQDSIPNPDHIFTLALLFTGDDLAALRTMLRDI</sequence>
<dbReference type="AlphaFoldDB" id="A0A3N6S2Q3"/>
<accession>A0A3N6S2Q3</accession>
<dbReference type="OrthoDB" id="5674556at2"/>